<evidence type="ECO:0000313" key="2">
    <source>
        <dbReference type="EMBL" id="MPN50030.1"/>
    </source>
</evidence>
<keyword evidence="1" id="KW-0472">Membrane</keyword>
<accession>A0A645IFZ3</accession>
<organism evidence="2">
    <name type="scientific">bioreactor metagenome</name>
    <dbReference type="NCBI Taxonomy" id="1076179"/>
    <lineage>
        <taxon>unclassified sequences</taxon>
        <taxon>metagenomes</taxon>
        <taxon>ecological metagenomes</taxon>
    </lineage>
</organism>
<evidence type="ECO:0000256" key="1">
    <source>
        <dbReference type="SAM" id="Phobius"/>
    </source>
</evidence>
<proteinExistence type="predicted"/>
<keyword evidence="1" id="KW-1133">Transmembrane helix</keyword>
<name>A0A645IFZ3_9ZZZZ</name>
<sequence>MPRLRWVLLAIVLSLIAAIMGTAYIVELREVHRLSALVDKRMALLMQKSQIIQEYKEKIEFYKTPEGMAHLARDQYNLVFPGEKIYKIVVTSDDILPEKKQ</sequence>
<feature type="transmembrane region" description="Helical" evidence="1">
    <location>
        <begin position="6"/>
        <end position="26"/>
    </location>
</feature>
<comment type="caution">
    <text evidence="2">The sequence shown here is derived from an EMBL/GenBank/DDBJ whole genome shotgun (WGS) entry which is preliminary data.</text>
</comment>
<dbReference type="EMBL" id="VSSQ01113826">
    <property type="protein sequence ID" value="MPN50030.1"/>
    <property type="molecule type" value="Genomic_DNA"/>
</dbReference>
<keyword evidence="1" id="KW-0812">Transmembrane</keyword>
<protein>
    <submittedName>
        <fullName evidence="2">Uncharacterized protein</fullName>
    </submittedName>
</protein>
<reference evidence="2" key="1">
    <citation type="submission" date="2019-08" db="EMBL/GenBank/DDBJ databases">
        <authorList>
            <person name="Kucharzyk K."/>
            <person name="Murdoch R.W."/>
            <person name="Higgins S."/>
            <person name="Loffler F."/>
        </authorList>
    </citation>
    <scope>NUCLEOTIDE SEQUENCE</scope>
</reference>
<dbReference type="AlphaFoldDB" id="A0A645IFZ3"/>
<gene>
    <name evidence="2" type="ORF">SDC9_197655</name>
</gene>